<dbReference type="NCBIfam" id="TIGR00329">
    <property type="entry name" value="gcp_kae1"/>
    <property type="match status" value="1"/>
</dbReference>
<keyword evidence="3 8" id="KW-0819">tRNA processing</keyword>
<comment type="similarity">
    <text evidence="8">Belongs to the KAE1 / TsaD family.</text>
</comment>
<dbReference type="InterPro" id="IPR017861">
    <property type="entry name" value="KAE1/TsaD"/>
</dbReference>
<feature type="binding site" evidence="8">
    <location>
        <begin position="138"/>
        <end position="142"/>
    </location>
    <ligand>
        <name>substrate</name>
    </ligand>
</feature>
<dbReference type="InterPro" id="IPR000905">
    <property type="entry name" value="Gcp-like_dom"/>
</dbReference>
<evidence type="ECO:0000256" key="7">
    <source>
        <dbReference type="ARBA" id="ARBA00048117"/>
    </source>
</evidence>
<sequence length="355" mass="37525">MLLLAIETSCDDTCVALLRDRPPGAELLAHRAASQAVHADFAGVVPELASREHMRLIGPLLRAALAAARLDLGDLEAVAVTSGPGLVGSLLVGVSFAKALAYARRIPVVGVNHVEAHLAAVLLDERAARPKPPFIGLVASGGHTEIVRVLDWGRWELLGATRDDAAGEAFDKVAKLLGMGFPGGPALSRAASSGRAAAFDFPRAWLDLERGGLDVSFSGPKTAVKLFLDRRGWPERPVDPIERARFVADVAASFQEAVVEVLAAKVLEACSRTGVRGLVVAGGVAANPALRARLERDAGPRGVTLHLPAPAWCGDNAAMVGMAALHHLRRGERSRYDLPAVPNLDDWDGFYEAAR</sequence>
<keyword evidence="2 8" id="KW-0808">Transferase</keyword>
<keyword evidence="4 8" id="KW-0479">Metal-binding</keyword>
<dbReference type="InterPro" id="IPR022450">
    <property type="entry name" value="TsaD"/>
</dbReference>
<comment type="subcellular location">
    <subcellularLocation>
        <location evidence="8">Cytoplasm</location>
    </subcellularLocation>
</comment>
<dbReference type="PANTHER" id="PTHR11735:SF6">
    <property type="entry name" value="TRNA N6-ADENOSINE THREONYLCARBAMOYLTRANSFERASE, MITOCHONDRIAL"/>
    <property type="match status" value="1"/>
</dbReference>
<dbReference type="CDD" id="cd24133">
    <property type="entry name" value="ASKHA_NBD_TsaD_bac"/>
    <property type="match status" value="1"/>
</dbReference>
<comment type="cofactor">
    <cofactor evidence="8">
        <name>Fe(2+)</name>
        <dbReference type="ChEBI" id="CHEBI:29033"/>
    </cofactor>
    <text evidence="8">Binds 1 Fe(2+) ion per subunit.</text>
</comment>
<dbReference type="AlphaFoldDB" id="A0A937XBZ9"/>
<dbReference type="GO" id="GO:0061711">
    <property type="term" value="F:tRNA N(6)-L-threonylcarbamoyladenine synthase activity"/>
    <property type="evidence" value="ECO:0007669"/>
    <property type="project" value="UniProtKB-EC"/>
</dbReference>
<reference evidence="10" key="1">
    <citation type="submission" date="2019-03" db="EMBL/GenBank/DDBJ databases">
        <title>Lake Tanganyika Metagenome-Assembled Genomes (MAGs).</title>
        <authorList>
            <person name="Tran P."/>
        </authorList>
    </citation>
    <scope>NUCLEOTIDE SEQUENCE</scope>
    <source>
        <strain evidence="10">M_DeepCast_400m_m2_100</strain>
    </source>
</reference>
<feature type="domain" description="Gcp-like" evidence="9">
    <location>
        <begin position="26"/>
        <end position="321"/>
    </location>
</feature>
<dbReference type="PANTHER" id="PTHR11735">
    <property type="entry name" value="TRNA N6-ADENOSINE THREONYLCARBAMOYLTRANSFERASE"/>
    <property type="match status" value="1"/>
</dbReference>
<protein>
    <recommendedName>
        <fullName evidence="8">tRNA N6-adenosine threonylcarbamoyltransferase</fullName>
        <ecNumber evidence="8">2.3.1.234</ecNumber>
    </recommendedName>
    <alternativeName>
        <fullName evidence="8">N6-L-threonylcarbamoyladenine synthase</fullName>
        <shortName evidence="8">t(6)A synthase</shortName>
    </alternativeName>
    <alternativeName>
        <fullName evidence="8">t(6)A37 threonylcarbamoyladenosine biosynthesis protein TsaD</fullName>
    </alternativeName>
    <alternativeName>
        <fullName evidence="8">tRNA threonylcarbamoyladenosine biosynthesis protein TsaD</fullName>
    </alternativeName>
</protein>
<dbReference type="SUPFAM" id="SSF53067">
    <property type="entry name" value="Actin-like ATPase domain"/>
    <property type="match status" value="1"/>
</dbReference>
<feature type="binding site" evidence="8">
    <location>
        <position position="315"/>
    </location>
    <ligand>
        <name>Fe cation</name>
        <dbReference type="ChEBI" id="CHEBI:24875"/>
    </ligand>
</feature>
<accession>A0A937XBZ9</accession>
<dbReference type="FunFam" id="3.30.420.40:FF:000012">
    <property type="entry name" value="tRNA N6-adenosine threonylcarbamoyltransferase"/>
    <property type="match status" value="1"/>
</dbReference>
<dbReference type="Pfam" id="PF00814">
    <property type="entry name" value="TsaD"/>
    <property type="match status" value="1"/>
</dbReference>
<dbReference type="NCBIfam" id="TIGR03723">
    <property type="entry name" value="T6A_TsaD_YgjD"/>
    <property type="match status" value="1"/>
</dbReference>
<dbReference type="Gene3D" id="3.30.420.40">
    <property type="match status" value="2"/>
</dbReference>
<keyword evidence="5 8" id="KW-0408">Iron</keyword>
<evidence type="ECO:0000256" key="4">
    <source>
        <dbReference type="ARBA" id="ARBA00022723"/>
    </source>
</evidence>
<dbReference type="GO" id="GO:0002949">
    <property type="term" value="P:tRNA threonylcarbamoyladenosine modification"/>
    <property type="evidence" value="ECO:0007669"/>
    <property type="project" value="UniProtKB-UniRule"/>
</dbReference>
<dbReference type="EC" id="2.3.1.234" evidence="8"/>
<evidence type="ECO:0000256" key="6">
    <source>
        <dbReference type="ARBA" id="ARBA00023315"/>
    </source>
</evidence>
<dbReference type="Proteomes" id="UP000748308">
    <property type="component" value="Unassembled WGS sequence"/>
</dbReference>
<keyword evidence="1 8" id="KW-0963">Cytoplasm</keyword>
<dbReference type="InterPro" id="IPR043129">
    <property type="entry name" value="ATPase_NBD"/>
</dbReference>
<evidence type="ECO:0000256" key="2">
    <source>
        <dbReference type="ARBA" id="ARBA00022679"/>
    </source>
</evidence>
<feature type="binding site" evidence="8">
    <location>
        <position position="171"/>
    </location>
    <ligand>
        <name>substrate</name>
    </ligand>
</feature>
<evidence type="ECO:0000313" key="10">
    <source>
        <dbReference type="EMBL" id="MBM3317799.1"/>
    </source>
</evidence>
<feature type="binding site" evidence="8">
    <location>
        <position position="113"/>
    </location>
    <ligand>
        <name>Fe cation</name>
        <dbReference type="ChEBI" id="CHEBI:24875"/>
    </ligand>
</feature>
<keyword evidence="6 8" id="KW-0012">Acyltransferase</keyword>
<dbReference type="GO" id="GO:0005506">
    <property type="term" value="F:iron ion binding"/>
    <property type="evidence" value="ECO:0007669"/>
    <property type="project" value="UniProtKB-UniRule"/>
</dbReference>
<evidence type="ECO:0000259" key="9">
    <source>
        <dbReference type="Pfam" id="PF00814"/>
    </source>
</evidence>
<evidence type="ECO:0000256" key="1">
    <source>
        <dbReference type="ARBA" id="ARBA00022490"/>
    </source>
</evidence>
<comment type="function">
    <text evidence="8">Required for the formation of a threonylcarbamoyl group on adenosine at position 37 (t(6)A37) in tRNAs that read codons beginning with adenine. Is involved in the transfer of the threonylcarbamoyl moiety of threonylcarbamoyl-AMP (TC-AMP) to the N6 group of A37, together with TsaE and TsaB. TsaD likely plays a direct catalytic role in this reaction.</text>
</comment>
<evidence type="ECO:0000256" key="5">
    <source>
        <dbReference type="ARBA" id="ARBA00023004"/>
    </source>
</evidence>
<evidence type="ECO:0000313" key="11">
    <source>
        <dbReference type="Proteomes" id="UP000748308"/>
    </source>
</evidence>
<dbReference type="GO" id="GO:0005737">
    <property type="term" value="C:cytoplasm"/>
    <property type="evidence" value="ECO:0007669"/>
    <property type="project" value="UniProtKB-SubCell"/>
</dbReference>
<feature type="binding site" evidence="8">
    <location>
        <position position="184"/>
    </location>
    <ligand>
        <name>substrate</name>
    </ligand>
</feature>
<feature type="binding site" evidence="8">
    <location>
        <position position="117"/>
    </location>
    <ligand>
        <name>Fe cation</name>
        <dbReference type="ChEBI" id="CHEBI:24875"/>
    </ligand>
</feature>
<proteinExistence type="inferred from homology"/>
<evidence type="ECO:0000256" key="3">
    <source>
        <dbReference type="ARBA" id="ARBA00022694"/>
    </source>
</evidence>
<organism evidence="10 11">
    <name type="scientific">Eiseniibacteriota bacterium</name>
    <dbReference type="NCBI Taxonomy" id="2212470"/>
    <lineage>
        <taxon>Bacteria</taxon>
        <taxon>Candidatus Eiseniibacteriota</taxon>
    </lineage>
</organism>
<comment type="catalytic activity">
    <reaction evidence="7 8">
        <text>L-threonylcarbamoyladenylate + adenosine(37) in tRNA = N(6)-L-threonylcarbamoyladenosine(37) in tRNA + AMP + H(+)</text>
        <dbReference type="Rhea" id="RHEA:37059"/>
        <dbReference type="Rhea" id="RHEA-COMP:10162"/>
        <dbReference type="Rhea" id="RHEA-COMP:10163"/>
        <dbReference type="ChEBI" id="CHEBI:15378"/>
        <dbReference type="ChEBI" id="CHEBI:73682"/>
        <dbReference type="ChEBI" id="CHEBI:74411"/>
        <dbReference type="ChEBI" id="CHEBI:74418"/>
        <dbReference type="ChEBI" id="CHEBI:456215"/>
        <dbReference type="EC" id="2.3.1.234"/>
    </reaction>
</comment>
<dbReference type="HAMAP" id="MF_01445">
    <property type="entry name" value="TsaD"/>
    <property type="match status" value="1"/>
</dbReference>
<comment type="caution">
    <text evidence="10">The sequence shown here is derived from an EMBL/GenBank/DDBJ whole genome shotgun (WGS) entry which is preliminary data.</text>
</comment>
<comment type="caution">
    <text evidence="8">Lacks conserved residue(s) required for the propagation of feature annotation.</text>
</comment>
<dbReference type="EMBL" id="VGIY01000190">
    <property type="protein sequence ID" value="MBM3317799.1"/>
    <property type="molecule type" value="Genomic_DNA"/>
</dbReference>
<feature type="binding site" evidence="8">
    <location>
        <position position="287"/>
    </location>
    <ligand>
        <name>substrate</name>
    </ligand>
</feature>
<gene>
    <name evidence="8 10" type="primary">tsaD</name>
    <name evidence="10" type="ORF">FJY75_08085</name>
</gene>
<dbReference type="FunFam" id="3.30.420.40:FF:000040">
    <property type="entry name" value="tRNA N6-adenosine threonylcarbamoyltransferase"/>
    <property type="match status" value="1"/>
</dbReference>
<name>A0A937XBZ9_UNCEI</name>
<evidence type="ECO:0000256" key="8">
    <source>
        <dbReference type="HAMAP-Rule" id="MF_01445"/>
    </source>
</evidence>
<dbReference type="PRINTS" id="PR00789">
    <property type="entry name" value="OSIALOPTASE"/>
</dbReference>